<keyword evidence="3" id="KW-1185">Reference proteome</keyword>
<dbReference type="OrthoDB" id="9786793at2"/>
<dbReference type="PIRSF" id="PIRSF031501">
    <property type="entry name" value="QueT"/>
    <property type="match status" value="1"/>
</dbReference>
<proteinExistence type="predicted"/>
<protein>
    <submittedName>
        <fullName evidence="2">Queuosine transporter QueT</fullName>
    </submittedName>
</protein>
<dbReference type="Proteomes" id="UP000190890">
    <property type="component" value="Unassembled WGS sequence"/>
</dbReference>
<keyword evidence="1" id="KW-0472">Membrane</keyword>
<dbReference type="PANTHER" id="PTHR40044">
    <property type="entry name" value="INTEGRAL MEMBRANE PROTEIN-RELATED"/>
    <property type="match status" value="1"/>
</dbReference>
<evidence type="ECO:0000256" key="1">
    <source>
        <dbReference type="SAM" id="Phobius"/>
    </source>
</evidence>
<dbReference type="STRING" id="29367.CLPUN_22820"/>
<dbReference type="EMBL" id="LZZM01000152">
    <property type="protein sequence ID" value="OOM77383.1"/>
    <property type="molecule type" value="Genomic_DNA"/>
</dbReference>
<dbReference type="InterPro" id="IPR010387">
    <property type="entry name" value="QueT"/>
</dbReference>
<name>A0A1S8THW0_9CLOT</name>
<sequence length="174" mass="18980">MNNNNTVNRLVRTAIIATLYVVITLILAPISYGAVQFRVSEIMILLAFFDPFYIGGLTLGCFIANIVGPNGVIDAIFGTLATFISVYAISLTGKFIKNNKVSLTIASLWPTIFNGVIIGYMLNFLYQLPLIVSIGEVAIGEFVVVTMVGVPVIKLIQNKYDRLLVVKNTADNKS</sequence>
<evidence type="ECO:0000313" key="2">
    <source>
        <dbReference type="EMBL" id="OOM77383.1"/>
    </source>
</evidence>
<feature type="transmembrane region" description="Helical" evidence="1">
    <location>
        <begin position="42"/>
        <end position="66"/>
    </location>
</feature>
<reference evidence="2 3" key="1">
    <citation type="submission" date="2016-05" db="EMBL/GenBank/DDBJ databases">
        <title>Microbial solvent formation.</title>
        <authorList>
            <person name="Poehlein A."/>
            <person name="Montoya Solano J.D."/>
            <person name="Flitsch S."/>
            <person name="Krabben P."/>
            <person name="Duerre P."/>
            <person name="Daniel R."/>
        </authorList>
    </citation>
    <scope>NUCLEOTIDE SEQUENCE [LARGE SCALE GENOMIC DNA]</scope>
    <source>
        <strain evidence="2 3">DSM 2619</strain>
    </source>
</reference>
<keyword evidence="1" id="KW-1133">Transmembrane helix</keyword>
<dbReference type="AlphaFoldDB" id="A0A1S8THW0"/>
<feature type="transmembrane region" description="Helical" evidence="1">
    <location>
        <begin position="72"/>
        <end position="89"/>
    </location>
</feature>
<comment type="caution">
    <text evidence="2">The sequence shown here is derived from an EMBL/GenBank/DDBJ whole genome shotgun (WGS) entry which is preliminary data.</text>
</comment>
<dbReference type="Pfam" id="PF06177">
    <property type="entry name" value="QueT"/>
    <property type="match status" value="1"/>
</dbReference>
<accession>A0A1S8THW0</accession>
<keyword evidence="1" id="KW-0812">Transmembrane</keyword>
<feature type="transmembrane region" description="Helical" evidence="1">
    <location>
        <begin position="14"/>
        <end position="35"/>
    </location>
</feature>
<evidence type="ECO:0000313" key="3">
    <source>
        <dbReference type="Proteomes" id="UP000190890"/>
    </source>
</evidence>
<feature type="transmembrane region" description="Helical" evidence="1">
    <location>
        <begin position="128"/>
        <end position="153"/>
    </location>
</feature>
<dbReference type="RefSeq" id="WP_077847419.1">
    <property type="nucleotide sequence ID" value="NZ_LZZM01000152.1"/>
</dbReference>
<organism evidence="2 3">
    <name type="scientific">Clostridium puniceum</name>
    <dbReference type="NCBI Taxonomy" id="29367"/>
    <lineage>
        <taxon>Bacteria</taxon>
        <taxon>Bacillati</taxon>
        <taxon>Bacillota</taxon>
        <taxon>Clostridia</taxon>
        <taxon>Eubacteriales</taxon>
        <taxon>Clostridiaceae</taxon>
        <taxon>Clostridium</taxon>
    </lineage>
</organism>
<dbReference type="PANTHER" id="PTHR40044:SF1">
    <property type="entry name" value="INTEGRAL MEMBRANE PROTEIN"/>
    <property type="match status" value="1"/>
</dbReference>
<feature type="transmembrane region" description="Helical" evidence="1">
    <location>
        <begin position="101"/>
        <end position="122"/>
    </location>
</feature>
<gene>
    <name evidence="2" type="primary">queT</name>
    <name evidence="2" type="ORF">CLPUN_22820</name>
</gene>